<evidence type="ECO:0000313" key="3">
    <source>
        <dbReference type="Proteomes" id="UP000664521"/>
    </source>
</evidence>
<comment type="caution">
    <text evidence="2">The sequence shown here is derived from an EMBL/GenBank/DDBJ whole genome shotgun (WGS) entry which is preliminary data.</text>
</comment>
<dbReference type="AlphaFoldDB" id="A0A8H3PE32"/>
<accession>A0A8H3PE32</accession>
<sequence>MAERPLSEETQTVLNHYNKPEVRKHYEALTLYGHTQLTAALAKLNEEKSPENDGLQARVSSRTKDFQSLCENVKLKAGERSFRKWSSIRDAYKDLAGVRLTLYIPGATSRKKAEELIKSVWPEARISRPYTKTKETEVDKSSNQGPDVGDRSQDHKLQGNESDEYNVTHAGYKAVHYDIKKDLKKECGYGYEAGDRFEIQVVCLLLHGWQEAQHDVQYKTIAYGVPSNAERRILDAINGISLSGDLLLEQFYQMFYSRVYQRFNEVDDLTRFLRDSDLSQHADLFPVQCQAHLMELLRKHDKNFPMAARECIKQLGAPDRTDLDITGKELIQEIWIGFLCLAQRLEASCSVDPDYDAYDDPCKQGRAIMTTLLLMQDLSEFAVKILLRNMGPMARESDVVNSLISISAKPWNMMYFHPGIEHQVNDPKLKAEILPAWTWFKSQGKNTSCFPGLVFRLVIREAVPAVTFHNASERVRQLHGEVAADII</sequence>
<dbReference type="Proteomes" id="UP000664521">
    <property type="component" value="Unassembled WGS sequence"/>
</dbReference>
<reference evidence="2" key="1">
    <citation type="submission" date="2021-03" db="EMBL/GenBank/DDBJ databases">
        <authorList>
            <person name="Tagirdzhanova G."/>
        </authorList>
    </citation>
    <scope>NUCLEOTIDE SEQUENCE</scope>
</reference>
<dbReference type="PANTHER" id="PTHR41773:SF1">
    <property type="entry name" value="RELA_SPOT DOMAIN-CONTAINING PROTEIN"/>
    <property type="match status" value="1"/>
</dbReference>
<name>A0A8H3PE32_9LECA</name>
<dbReference type="SUPFAM" id="SSF81301">
    <property type="entry name" value="Nucleotidyltransferase"/>
    <property type="match status" value="1"/>
</dbReference>
<keyword evidence="3" id="KW-1185">Reference proteome</keyword>
<feature type="compositionally biased region" description="Basic and acidic residues" evidence="1">
    <location>
        <begin position="148"/>
        <end position="158"/>
    </location>
</feature>
<feature type="region of interest" description="Disordered" evidence="1">
    <location>
        <begin position="131"/>
        <end position="163"/>
    </location>
</feature>
<dbReference type="EMBL" id="CAJPDS010000113">
    <property type="protein sequence ID" value="CAF9938435.1"/>
    <property type="molecule type" value="Genomic_DNA"/>
</dbReference>
<dbReference type="PANTHER" id="PTHR41773">
    <property type="entry name" value="GTP PYROPHOSPHATASE-RELATED"/>
    <property type="match status" value="1"/>
</dbReference>
<dbReference type="InterPro" id="IPR043519">
    <property type="entry name" value="NT_sf"/>
</dbReference>
<dbReference type="OrthoDB" id="4719016at2759"/>
<evidence type="ECO:0000313" key="2">
    <source>
        <dbReference type="EMBL" id="CAF9938435.1"/>
    </source>
</evidence>
<evidence type="ECO:0000256" key="1">
    <source>
        <dbReference type="SAM" id="MobiDB-lite"/>
    </source>
</evidence>
<gene>
    <name evidence="2" type="ORF">HETSPECPRED_001070</name>
</gene>
<evidence type="ECO:0008006" key="4">
    <source>
        <dbReference type="Google" id="ProtNLM"/>
    </source>
</evidence>
<dbReference type="Gene3D" id="3.30.460.10">
    <property type="entry name" value="Beta Polymerase, domain 2"/>
    <property type="match status" value="1"/>
</dbReference>
<proteinExistence type="predicted"/>
<protein>
    <recommendedName>
        <fullName evidence="4">RelA/SpoT domain-containing protein</fullName>
    </recommendedName>
</protein>
<organism evidence="2 3">
    <name type="scientific">Heterodermia speciosa</name>
    <dbReference type="NCBI Taxonomy" id="116794"/>
    <lineage>
        <taxon>Eukaryota</taxon>
        <taxon>Fungi</taxon>
        <taxon>Dikarya</taxon>
        <taxon>Ascomycota</taxon>
        <taxon>Pezizomycotina</taxon>
        <taxon>Lecanoromycetes</taxon>
        <taxon>OSLEUM clade</taxon>
        <taxon>Lecanoromycetidae</taxon>
        <taxon>Caliciales</taxon>
        <taxon>Physciaceae</taxon>
        <taxon>Heterodermia</taxon>
    </lineage>
</organism>